<dbReference type="OrthoDB" id="1493616at2"/>
<gene>
    <name evidence="1" type="ORF">FO440_09250</name>
</gene>
<protein>
    <recommendedName>
        <fullName evidence="3">HEPN domain-containing protein</fullName>
    </recommendedName>
</protein>
<evidence type="ECO:0000313" key="2">
    <source>
        <dbReference type="Proteomes" id="UP000318733"/>
    </source>
</evidence>
<comment type="caution">
    <text evidence="1">The sequence shown here is derived from an EMBL/GenBank/DDBJ whole genome shotgun (WGS) entry which is preliminary data.</text>
</comment>
<proteinExistence type="predicted"/>
<organism evidence="1 2">
    <name type="scientific">Mucilaginibacter corticis</name>
    <dbReference type="NCBI Taxonomy" id="2597670"/>
    <lineage>
        <taxon>Bacteria</taxon>
        <taxon>Pseudomonadati</taxon>
        <taxon>Bacteroidota</taxon>
        <taxon>Sphingobacteriia</taxon>
        <taxon>Sphingobacteriales</taxon>
        <taxon>Sphingobacteriaceae</taxon>
        <taxon>Mucilaginibacter</taxon>
    </lineage>
</organism>
<keyword evidence="2" id="KW-1185">Reference proteome</keyword>
<reference evidence="1 2" key="1">
    <citation type="submission" date="2019-07" db="EMBL/GenBank/DDBJ databases">
        <authorList>
            <person name="Huq M.A."/>
        </authorList>
    </citation>
    <scope>NUCLEOTIDE SEQUENCE [LARGE SCALE GENOMIC DNA]</scope>
    <source>
        <strain evidence="1 2">MAH-19</strain>
    </source>
</reference>
<name>A0A556MWN2_9SPHI</name>
<accession>A0A556MWN2</accession>
<dbReference type="Proteomes" id="UP000318733">
    <property type="component" value="Unassembled WGS sequence"/>
</dbReference>
<dbReference type="AlphaFoldDB" id="A0A556MWN2"/>
<dbReference type="EMBL" id="VLPK01000001">
    <property type="protein sequence ID" value="TSJ44344.1"/>
    <property type="molecule type" value="Genomic_DNA"/>
</dbReference>
<dbReference type="RefSeq" id="WP_144247905.1">
    <property type="nucleotide sequence ID" value="NZ_VLPK01000001.1"/>
</dbReference>
<evidence type="ECO:0008006" key="3">
    <source>
        <dbReference type="Google" id="ProtNLM"/>
    </source>
</evidence>
<sequence>MGDFATNNDILFRDDLPDVRNNAVLKYCFQQFSFYADGYKIAADRLIKICISERELGRGDIDVLIYPIVFNYRHYIELRLKEIIIGLRYCSGHENVKFDSHNLKTLWDELIILYDDFREENDEEDFRNAERLIHEFDKNDPNSMSFRYPTDKKGNLISIEKINLNIRNFGEVMERLAFFLDSLSDVTENYKSLTDDTHEF</sequence>
<evidence type="ECO:0000313" key="1">
    <source>
        <dbReference type="EMBL" id="TSJ44344.1"/>
    </source>
</evidence>